<evidence type="ECO:0000256" key="1">
    <source>
        <dbReference type="SAM" id="MobiDB-lite"/>
    </source>
</evidence>
<dbReference type="InterPro" id="IPR003848">
    <property type="entry name" value="DUF218"/>
</dbReference>
<evidence type="ECO:0000313" key="2">
    <source>
        <dbReference type="EMBL" id="KAF4200447.1"/>
    </source>
</evidence>
<dbReference type="Proteomes" id="UP000649114">
    <property type="component" value="Unassembled WGS sequence"/>
</dbReference>
<dbReference type="AlphaFoldDB" id="A0AAN5YFK7"/>
<dbReference type="Gene3D" id="1.10.3620.10">
    <property type="entry name" value="YdcF like domain"/>
    <property type="match status" value="1"/>
</dbReference>
<comment type="caution">
    <text evidence="2">The sequence shown here is derived from an EMBL/GenBank/DDBJ whole genome shotgun (WGS) entry which is preliminary data.</text>
</comment>
<reference evidence="2" key="1">
    <citation type="journal article" date="2020" name="bioRxiv">
        <title>Genomic and phenotypic heterogeneity of clinical isolates of the human pathogens Aspergillus fumigatus, Aspergillus lentulus and Aspergillus fumigatiaffinis.</title>
        <authorList>
            <person name="dos Santos R.A.C."/>
            <person name="Steenwyk J.L."/>
            <person name="Rivero-Menendez O."/>
            <person name="Mead M.E."/>
            <person name="Silva L.P."/>
            <person name="Bastos R.W."/>
            <person name="Alastruey-Izquierdo A."/>
            <person name="Goldman G.H."/>
            <person name="Rokas A."/>
        </authorList>
    </citation>
    <scope>NUCLEOTIDE SEQUENCE</scope>
    <source>
        <strain evidence="2">CNM-CM8927</strain>
    </source>
</reference>
<evidence type="ECO:0008006" key="4">
    <source>
        <dbReference type="Google" id="ProtNLM"/>
    </source>
</evidence>
<dbReference type="GO" id="GO:0005886">
    <property type="term" value="C:plasma membrane"/>
    <property type="evidence" value="ECO:0007669"/>
    <property type="project" value="TreeGrafter"/>
</dbReference>
<feature type="compositionally biased region" description="Basic and acidic residues" evidence="1">
    <location>
        <begin position="905"/>
        <end position="931"/>
    </location>
</feature>
<proteinExistence type="predicted"/>
<dbReference type="InterPro" id="IPR014729">
    <property type="entry name" value="Rossmann-like_a/b/a_fold"/>
</dbReference>
<dbReference type="Gene3D" id="3.40.50.620">
    <property type="entry name" value="HUPs"/>
    <property type="match status" value="1"/>
</dbReference>
<feature type="region of interest" description="Disordered" evidence="1">
    <location>
        <begin position="894"/>
        <end position="931"/>
    </location>
</feature>
<protein>
    <recommendedName>
        <fullName evidence="4">DUF218 domain-containing protein</fullName>
    </recommendedName>
</protein>
<reference evidence="2" key="2">
    <citation type="submission" date="2020-04" db="EMBL/GenBank/DDBJ databases">
        <authorList>
            <person name="Santos R.A.C."/>
            <person name="Steenwyk J.L."/>
            <person name="Rivero-Menendez O."/>
            <person name="Mead M.E."/>
            <person name="Silva L.P."/>
            <person name="Bastos R.W."/>
            <person name="Alastruey-Izquierdo A."/>
            <person name="Goldman G.H."/>
            <person name="Rokas A."/>
        </authorList>
    </citation>
    <scope>NUCLEOTIDE SEQUENCE</scope>
    <source>
        <strain evidence="2">CNM-CM8927</strain>
    </source>
</reference>
<dbReference type="PANTHER" id="PTHR30336">
    <property type="entry name" value="INNER MEMBRANE PROTEIN, PROBABLE PERMEASE"/>
    <property type="match status" value="1"/>
</dbReference>
<dbReference type="EMBL" id="JAAAPU010000199">
    <property type="protein sequence ID" value="KAF4200447.1"/>
    <property type="molecule type" value="Genomic_DNA"/>
</dbReference>
<dbReference type="InterPro" id="IPR051599">
    <property type="entry name" value="Cell_Envelope_Assoc"/>
</dbReference>
<dbReference type="PANTHER" id="PTHR30336:SF20">
    <property type="entry name" value="DUF218 DOMAIN-CONTAINING PROTEIN"/>
    <property type="match status" value="1"/>
</dbReference>
<name>A0AAN5YFK7_ASPLE</name>
<sequence>MPSMDPNDINIVAHFLAFNQTTSPSPPSDAADVLVLCVSAILPIAEKVFTHLENNPAAIKTLVLCGGIGHSTPHLYEAIANDPRYAHLLPEIDGLPEAQVLYRVFTRCFDAPRIQSSCRVLIEDRSTNCGANAIETKRVLEEDGIHPRSMLIVQDPTMSRRTVASFEKAFSGRESLRFTSWPTFVPKVRLEGGKLVYDESVGIEASRLWRLPRFLGLLMGEIPRLKDDEEGYGPSGKGFIVHVDVPDEVEEAWRRIKDVEMEWERRLRSGIFQVHVGKDDDMATFHIHISVACKYSSFFRSATIWSWSDLPATSSISQTTSPTSKAYVLGAYLADTLFQDAVADALMHRLYAKRETWGRCNGCRGEFVAYLYDKTSSSSPIRHLLVSMLARDYERWLSKVAAAGLPKEILSDLLNYVAGVTAHRPMRDFFFVLIVPFWAMTSPSSRTHVLDAEMAVEILDFPIEILEMIFFEAIHPWEDDVDQIMDYETGLSIALTCKRFNLVARHVLYRRIDLGTPDLDSVSKSAEALLQTLSLYPGLRPTCQSFHIYLGQGAFQQETFKTISKLASLLHRVRVFEVSGSCGNPLTWLLLLKAIQMKTVEEIRADDYIIPSRDETLKIQRRDVWAVRMAALGDNIPGNVADFLDTQYENGTLPVIKTAKFNGFSQAPRLLQEILTWFTGLEHFAFTYTYNRSYAWSYRWSYTNIRAALDRHRKTLKSILIHPFEPSPMGFLDLRSYTNLKVLELSFRTIVVESPQAAATLLLAPNLELLVLTFWTIVREKAKYNCIQKCDEEWLVKFGEHSSRVRKSLPRVHVKIPAYAFRGTEKELWDARCTFEDLDNIQDELQGYGIDFTYDDPPVSKEEFREWIRDKDEMDLLGGLWRYMNRYAAYLSDESDSGFESGTLDTKEHDEVTQESADKLDTDEGEGKTQT</sequence>
<accession>A0AAN5YFK7</accession>
<gene>
    <name evidence="2" type="ORF">CNMCM8927_003063</name>
</gene>
<evidence type="ECO:0000313" key="3">
    <source>
        <dbReference type="Proteomes" id="UP000649114"/>
    </source>
</evidence>
<organism evidence="2 3">
    <name type="scientific">Aspergillus lentulus</name>
    <dbReference type="NCBI Taxonomy" id="293939"/>
    <lineage>
        <taxon>Eukaryota</taxon>
        <taxon>Fungi</taxon>
        <taxon>Dikarya</taxon>
        <taxon>Ascomycota</taxon>
        <taxon>Pezizomycotina</taxon>
        <taxon>Eurotiomycetes</taxon>
        <taxon>Eurotiomycetidae</taxon>
        <taxon>Eurotiales</taxon>
        <taxon>Aspergillaceae</taxon>
        <taxon>Aspergillus</taxon>
        <taxon>Aspergillus subgen. Fumigati</taxon>
    </lineage>
</organism>
<dbReference type="CDD" id="cd06259">
    <property type="entry name" value="YdcF-like"/>
    <property type="match status" value="1"/>
</dbReference>